<dbReference type="Proteomes" id="UP001313282">
    <property type="component" value="Unassembled WGS sequence"/>
</dbReference>
<feature type="region of interest" description="Disordered" evidence="1">
    <location>
        <begin position="120"/>
        <end position="143"/>
    </location>
</feature>
<dbReference type="AlphaFoldDB" id="A0AAN8MS23"/>
<keyword evidence="3" id="KW-1185">Reference proteome</keyword>
<reference evidence="2 3" key="1">
    <citation type="submission" date="2019-10" db="EMBL/GenBank/DDBJ databases">
        <authorList>
            <person name="Palmer J.M."/>
        </authorList>
    </citation>
    <scope>NUCLEOTIDE SEQUENCE [LARGE SCALE GENOMIC DNA]</scope>
    <source>
        <strain evidence="2 3">TWF718</strain>
    </source>
</reference>
<evidence type="ECO:0000313" key="2">
    <source>
        <dbReference type="EMBL" id="KAK6335033.1"/>
    </source>
</evidence>
<sequence length="475" mass="54223">MFTALETTMAAVGPYSRVFDPEYPLPPNIMIEEALQQNPFMAAAVGQAFIQEHPATWENIPRIATTAFTVPISPSTQGVYRTGYSRFGEPKNRTFRPSSDSTASYLDYSTSSPVEIVPPRAQSEYHIREDSSTYPSSTQSYENSIPQQRLPKGFTSHCSSSNLDADILQHNGSDSKILFTPNGEMRPLYKAQKQSYFGTHHPFPPPIIYYDPVHGSPVHVVSYSQPQLAHCLPPFNPVEGTTNRMPVFKDEIIPTFDMGYYPDILHLPSRPSDVLVYFNSICAAAALSGNRKDWIEDNLRETEVIFCSLDDAIFQMCEAYSGKPLRGPNDEPGQSFVIEGFKVTPCSTLFFDWELEIRECQIHLERLNKLAYVPVMNKSKVDVVWQALVAYRDNWANYLFSNCQEDYWEASEEELEAMKEYHKFNREIQRVYKGIEDDLINVRRLENMVTAFRGAVWKAETKFQRLKEKFGPTVD</sequence>
<name>A0AAN8MS23_9PEZI</name>
<proteinExistence type="predicted"/>
<organism evidence="2 3">
    <name type="scientific">Orbilia javanica</name>
    <dbReference type="NCBI Taxonomy" id="47235"/>
    <lineage>
        <taxon>Eukaryota</taxon>
        <taxon>Fungi</taxon>
        <taxon>Dikarya</taxon>
        <taxon>Ascomycota</taxon>
        <taxon>Pezizomycotina</taxon>
        <taxon>Orbiliomycetes</taxon>
        <taxon>Orbiliales</taxon>
        <taxon>Orbiliaceae</taxon>
        <taxon>Orbilia</taxon>
    </lineage>
</organism>
<evidence type="ECO:0000313" key="3">
    <source>
        <dbReference type="Proteomes" id="UP001313282"/>
    </source>
</evidence>
<comment type="caution">
    <text evidence="2">The sequence shown here is derived from an EMBL/GenBank/DDBJ whole genome shotgun (WGS) entry which is preliminary data.</text>
</comment>
<protein>
    <submittedName>
        <fullName evidence="2">Uncharacterized protein</fullName>
    </submittedName>
</protein>
<evidence type="ECO:0000256" key="1">
    <source>
        <dbReference type="SAM" id="MobiDB-lite"/>
    </source>
</evidence>
<accession>A0AAN8MS23</accession>
<gene>
    <name evidence="2" type="ORF">TWF718_010475</name>
</gene>
<feature type="compositionally biased region" description="Polar residues" evidence="1">
    <location>
        <begin position="132"/>
        <end position="143"/>
    </location>
</feature>
<dbReference type="EMBL" id="JAVHNR010000008">
    <property type="protein sequence ID" value="KAK6335033.1"/>
    <property type="molecule type" value="Genomic_DNA"/>
</dbReference>